<sequence>MLKDCLEVFKTLLDMNGDEFIMDSYIPADGTYVLVEPKNDSFEIRETIDIRLDKKTKEISGKSNSNFKKICNYDYNSTLDIQKALDRKKVIHSNNYLSFFIKKESLTNGKLTDEIIDNYYEVLSNPLMKYSKSNDLKSKNATRIYRTVEEELGEVDIDTLESLRNWIKENIFNLNIDITGKNYLKIFFEYPIKDYEREGKRFLIPNIYNSNEFNITIKEDIYGLPNDNMGLNSKKPYLENKTRKVTVPYLVNNSDILLQKKFFDYLMNYAALGRVNVYIDSVNNEINAYENGELPDKNFNGIFLRLKKGKEVEIHDYDIITGYKPSLTKKLEFKNILKIDQSSKSISIQKYGNWGKVRDIQDRINEVFFSKFLTGNYFTEPGDLSINDGALKSNLLLSRETLFNWIYKGIDNGVFPVLNKVSLSLIKGSIENGYIPKASHQFNLRWSLINYFKGGKDMADIIHDIKDTLRVKINSKITDKLDNDDEYYFAVGQLVNYLLSKSKGKNKPHSLANPFINGKNNNEIKEKLRKLYAKYSYDLDMNGKRFNNLYAMIIGYLPEDKVNQDLIVGGYLSNNLIYESNKEERVNG</sequence>
<gene>
    <name evidence="1" type="ORF">CBEIBR21_16035</name>
</gene>
<comment type="caution">
    <text evidence="1">The sequence shown here is derived from an EMBL/GenBank/DDBJ whole genome shotgun (WGS) entry which is preliminary data.</text>
</comment>
<protein>
    <submittedName>
        <fullName evidence="1">Type I-B CRISPR-associated protein Cas8b/Csh1</fullName>
    </submittedName>
</protein>
<reference evidence="1 2" key="1">
    <citation type="submission" date="2017-02" db="EMBL/GenBank/DDBJ databases">
        <title>Genome sequence of Clostridium beijerinckii Br21.</title>
        <authorList>
            <person name="Fonseca B.C."/>
            <person name="Guazzaroni M.E."/>
            <person name="Riano-Pachon D.M."/>
            <person name="Reginatto V."/>
        </authorList>
    </citation>
    <scope>NUCLEOTIDE SEQUENCE [LARGE SCALE GENOMIC DNA]</scope>
    <source>
        <strain evidence="1 2">Br21</strain>
    </source>
</reference>
<dbReference type="NCBIfam" id="TIGR02591">
    <property type="entry name" value="cas_Csh1"/>
    <property type="match status" value="1"/>
</dbReference>
<accession>A0A1S9N4L1</accession>
<dbReference type="Proteomes" id="UP000190959">
    <property type="component" value="Unassembled WGS sequence"/>
</dbReference>
<evidence type="ECO:0000313" key="1">
    <source>
        <dbReference type="EMBL" id="OOP72440.1"/>
    </source>
</evidence>
<evidence type="ECO:0000313" key="2">
    <source>
        <dbReference type="Proteomes" id="UP000190959"/>
    </source>
</evidence>
<organism evidence="1 2">
    <name type="scientific">Clostridium beijerinckii</name>
    <name type="common">Clostridium MP</name>
    <dbReference type="NCBI Taxonomy" id="1520"/>
    <lineage>
        <taxon>Bacteria</taxon>
        <taxon>Bacillati</taxon>
        <taxon>Bacillota</taxon>
        <taxon>Clostridia</taxon>
        <taxon>Eubacteriales</taxon>
        <taxon>Clostridiaceae</taxon>
        <taxon>Clostridium</taxon>
    </lineage>
</organism>
<proteinExistence type="predicted"/>
<dbReference type="AlphaFoldDB" id="A0A1S9N4L1"/>
<dbReference type="InterPro" id="IPR013420">
    <property type="entry name" value="CRISPR-assoc_prot_Cas8b/Csh1_C"/>
</dbReference>
<dbReference type="EMBL" id="MWMH01000005">
    <property type="protein sequence ID" value="OOP72440.1"/>
    <property type="molecule type" value="Genomic_DNA"/>
</dbReference>
<dbReference type="RefSeq" id="WP_078116238.1">
    <property type="nucleotide sequence ID" value="NZ_MWMH01000005.1"/>
</dbReference>
<name>A0A1S9N4L1_CLOBE</name>